<protein>
    <recommendedName>
        <fullName evidence="3">HEAT repeat domain-containing protein</fullName>
    </recommendedName>
</protein>
<dbReference type="Pfam" id="PF13646">
    <property type="entry name" value="HEAT_2"/>
    <property type="match status" value="1"/>
</dbReference>
<organism evidence="1 2">
    <name type="scientific">Pontiella sulfatireligans</name>
    <dbReference type="NCBI Taxonomy" id="2750658"/>
    <lineage>
        <taxon>Bacteria</taxon>
        <taxon>Pseudomonadati</taxon>
        <taxon>Kiritimatiellota</taxon>
        <taxon>Kiritimatiellia</taxon>
        <taxon>Kiritimatiellales</taxon>
        <taxon>Pontiellaceae</taxon>
        <taxon>Pontiella</taxon>
    </lineage>
</organism>
<evidence type="ECO:0008006" key="3">
    <source>
        <dbReference type="Google" id="ProtNLM"/>
    </source>
</evidence>
<proteinExistence type="predicted"/>
<keyword evidence="2" id="KW-1185">Reference proteome</keyword>
<dbReference type="RefSeq" id="WP_136065493.1">
    <property type="nucleotide sequence ID" value="NZ_CAAHFH010000003.1"/>
</dbReference>
<dbReference type="EMBL" id="CAAHFH010000003">
    <property type="protein sequence ID" value="VGO23283.1"/>
    <property type="molecule type" value="Genomic_DNA"/>
</dbReference>
<dbReference type="SUPFAM" id="SSF48371">
    <property type="entry name" value="ARM repeat"/>
    <property type="match status" value="1"/>
</dbReference>
<dbReference type="AlphaFoldDB" id="A0A6C2UTJ1"/>
<sequence length="238" mass="26384">MKFLNAPMPDDSKLGSRSFNSIRNDALEILLRQKKMHEGMGELLISVYNDPSHDDMWRNYCVQFMEPFYEKQFEELSLKSEVASGGMLSSASSGNGDVAPPELQAIQDALWDALGERDNSNAGTALLALDKLSRNHAEFSKDDINAAMFNLAQDNDATLANRVTALRLCGERNNIQALETVRDLSRNGDTTMLRCAAIATLGEIGTEEDLVLLKAFAASRDKRIRRIAESALKKQDPE</sequence>
<evidence type="ECO:0000313" key="1">
    <source>
        <dbReference type="EMBL" id="VGO23283.1"/>
    </source>
</evidence>
<evidence type="ECO:0000313" key="2">
    <source>
        <dbReference type="Proteomes" id="UP000346198"/>
    </source>
</evidence>
<name>A0A6C2UTJ1_9BACT</name>
<dbReference type="Gene3D" id="1.25.10.10">
    <property type="entry name" value="Leucine-rich Repeat Variant"/>
    <property type="match status" value="1"/>
</dbReference>
<reference evidence="1 2" key="1">
    <citation type="submission" date="2019-04" db="EMBL/GenBank/DDBJ databases">
        <authorList>
            <person name="Van Vliet M D."/>
        </authorList>
    </citation>
    <scope>NUCLEOTIDE SEQUENCE [LARGE SCALE GENOMIC DNA]</scope>
    <source>
        <strain evidence="1 2">F21</strain>
    </source>
</reference>
<gene>
    <name evidence="1" type="ORF">SCARR_05390</name>
</gene>
<dbReference type="InterPro" id="IPR016024">
    <property type="entry name" value="ARM-type_fold"/>
</dbReference>
<accession>A0A6C2UTJ1</accession>
<dbReference type="Proteomes" id="UP000346198">
    <property type="component" value="Unassembled WGS sequence"/>
</dbReference>
<dbReference type="InterPro" id="IPR011989">
    <property type="entry name" value="ARM-like"/>
</dbReference>